<dbReference type="Pfam" id="PF00400">
    <property type="entry name" value="WD40"/>
    <property type="match status" value="4"/>
</dbReference>
<evidence type="ECO:0000256" key="9">
    <source>
        <dbReference type="PROSITE-ProRule" id="PRU00221"/>
    </source>
</evidence>
<dbReference type="GO" id="GO:0000724">
    <property type="term" value="P:double-strand break repair via homologous recombination"/>
    <property type="evidence" value="ECO:0007669"/>
    <property type="project" value="TreeGrafter"/>
</dbReference>
<evidence type="ECO:0000259" key="11">
    <source>
        <dbReference type="Pfam" id="PF01171"/>
    </source>
</evidence>
<dbReference type="InterPro" id="IPR021772">
    <property type="entry name" value="WDR48/Bun107"/>
</dbReference>
<feature type="repeat" description="WD" evidence="9">
    <location>
        <begin position="20"/>
        <end position="54"/>
    </location>
</feature>
<dbReference type="InterPro" id="IPR012795">
    <property type="entry name" value="tRNA_Ile_lys_synt_N"/>
</dbReference>
<accession>A0A0F0IL04</accession>
<evidence type="ECO:0000256" key="4">
    <source>
        <dbReference type="ARBA" id="ARBA00022694"/>
    </source>
</evidence>
<dbReference type="SUPFAM" id="SSF52402">
    <property type="entry name" value="Adenine nucleotide alpha hydrolases-like"/>
    <property type="match status" value="1"/>
</dbReference>
<evidence type="ECO:0000256" key="3">
    <source>
        <dbReference type="ARBA" id="ARBA00022598"/>
    </source>
</evidence>
<keyword evidence="7" id="KW-0067">ATP-binding</keyword>
<feature type="domain" description="tRNA(Ile)-lysidine/2-thiocytidine synthase N-terminal" evidence="11">
    <location>
        <begin position="1095"/>
        <end position="1318"/>
    </location>
</feature>
<dbReference type="Pfam" id="PF11816">
    <property type="entry name" value="DUF3337"/>
    <property type="match status" value="1"/>
</dbReference>
<feature type="region of interest" description="Disordered" evidence="10">
    <location>
        <begin position="980"/>
        <end position="1029"/>
    </location>
</feature>
<proteinExistence type="inferred from homology"/>
<dbReference type="PANTHER" id="PTHR19862">
    <property type="entry name" value="WD REPEAT-CONTAINING PROTEIN 48"/>
    <property type="match status" value="1"/>
</dbReference>
<feature type="compositionally biased region" description="Basic and acidic residues" evidence="10">
    <location>
        <begin position="358"/>
        <end position="368"/>
    </location>
</feature>
<keyword evidence="5" id="KW-0677">Repeat</keyword>
<dbReference type="OrthoDB" id="2421129at2759"/>
<dbReference type="NCBIfam" id="TIGR02432">
    <property type="entry name" value="lysidine_TilS_N"/>
    <property type="match status" value="1"/>
</dbReference>
<dbReference type="PANTHER" id="PTHR19862:SF14">
    <property type="entry name" value="WD REPEAT-CONTAINING PROTEIN 48"/>
    <property type="match status" value="1"/>
</dbReference>
<evidence type="ECO:0000256" key="7">
    <source>
        <dbReference type="ARBA" id="ARBA00022840"/>
    </source>
</evidence>
<dbReference type="GO" id="GO:0005524">
    <property type="term" value="F:ATP binding"/>
    <property type="evidence" value="ECO:0007669"/>
    <property type="project" value="UniProtKB-KW"/>
</dbReference>
<feature type="region of interest" description="Disordered" evidence="10">
    <location>
        <begin position="332"/>
        <end position="368"/>
    </location>
</feature>
<dbReference type="SUPFAM" id="SSF50978">
    <property type="entry name" value="WD40 repeat-like"/>
    <property type="match status" value="1"/>
</dbReference>
<dbReference type="InterPro" id="IPR012094">
    <property type="entry name" value="tRNA_Ile_lys_synt"/>
</dbReference>
<keyword evidence="2 9" id="KW-0853">WD repeat</keyword>
<dbReference type="SMART" id="SM00320">
    <property type="entry name" value="WD40"/>
    <property type="match status" value="7"/>
</dbReference>
<dbReference type="Gene3D" id="2.130.10.10">
    <property type="entry name" value="YVTN repeat-like/Quinoprotein amine dehydrogenase"/>
    <property type="match status" value="2"/>
</dbReference>
<feature type="compositionally biased region" description="Basic and acidic residues" evidence="10">
    <location>
        <begin position="746"/>
        <end position="757"/>
    </location>
</feature>
<comment type="catalytic activity">
    <reaction evidence="8">
        <text>cytidine(34) in tRNA(Ile2) + L-lysine + ATP = lysidine(34) in tRNA(Ile2) + AMP + diphosphate + H(+)</text>
        <dbReference type="Rhea" id="RHEA:43744"/>
        <dbReference type="Rhea" id="RHEA-COMP:10625"/>
        <dbReference type="Rhea" id="RHEA-COMP:10670"/>
        <dbReference type="ChEBI" id="CHEBI:15378"/>
        <dbReference type="ChEBI" id="CHEBI:30616"/>
        <dbReference type="ChEBI" id="CHEBI:32551"/>
        <dbReference type="ChEBI" id="CHEBI:33019"/>
        <dbReference type="ChEBI" id="CHEBI:82748"/>
        <dbReference type="ChEBI" id="CHEBI:83665"/>
        <dbReference type="ChEBI" id="CHEBI:456215"/>
        <dbReference type="EC" id="6.3.4.19"/>
    </reaction>
</comment>
<evidence type="ECO:0000256" key="8">
    <source>
        <dbReference type="ARBA" id="ARBA00048539"/>
    </source>
</evidence>
<feature type="repeat" description="WD" evidence="9">
    <location>
        <begin position="79"/>
        <end position="110"/>
    </location>
</feature>
<dbReference type="InterPro" id="IPR051246">
    <property type="entry name" value="WDR48"/>
</dbReference>
<dbReference type="CDD" id="cd17041">
    <property type="entry name" value="Ubl_WDR48"/>
    <property type="match status" value="1"/>
</dbReference>
<feature type="compositionally biased region" description="Low complexity" evidence="10">
    <location>
        <begin position="666"/>
        <end position="678"/>
    </location>
</feature>
<evidence type="ECO:0000256" key="10">
    <source>
        <dbReference type="SAM" id="MobiDB-lite"/>
    </source>
</evidence>
<gene>
    <name evidence="12" type="ORF">P875_00076003</name>
</gene>
<dbReference type="InterPro" id="IPR011063">
    <property type="entry name" value="TilS/TtcA_N"/>
</dbReference>
<dbReference type="EMBL" id="JZEE01000039">
    <property type="protein sequence ID" value="KJK68469.1"/>
    <property type="molecule type" value="Genomic_DNA"/>
</dbReference>
<dbReference type="PROSITE" id="PS00678">
    <property type="entry name" value="WD_REPEATS_1"/>
    <property type="match status" value="2"/>
</dbReference>
<feature type="compositionally biased region" description="Polar residues" evidence="10">
    <location>
        <begin position="631"/>
        <end position="645"/>
    </location>
</feature>
<dbReference type="CDD" id="cd00200">
    <property type="entry name" value="WD40"/>
    <property type="match status" value="1"/>
</dbReference>
<feature type="repeat" description="WD" evidence="9">
    <location>
        <begin position="212"/>
        <end position="253"/>
    </location>
</feature>
<feature type="repeat" description="WD" evidence="9">
    <location>
        <begin position="123"/>
        <end position="165"/>
    </location>
</feature>
<dbReference type="EC" id="6.3.4.19" evidence="1"/>
<evidence type="ECO:0000313" key="12">
    <source>
        <dbReference type="EMBL" id="KJK68469.1"/>
    </source>
</evidence>
<evidence type="ECO:0000256" key="1">
    <source>
        <dbReference type="ARBA" id="ARBA00013267"/>
    </source>
</evidence>
<evidence type="ECO:0000256" key="6">
    <source>
        <dbReference type="ARBA" id="ARBA00022741"/>
    </source>
</evidence>
<comment type="caution">
    <text evidence="12">The sequence shown here is derived from an EMBL/GenBank/DDBJ whole genome shotgun (WGS) entry which is preliminary data.</text>
</comment>
<keyword evidence="4" id="KW-0819">tRNA processing</keyword>
<evidence type="ECO:0000313" key="13">
    <source>
        <dbReference type="Proteomes" id="UP000033540"/>
    </source>
</evidence>
<dbReference type="Proteomes" id="UP000033540">
    <property type="component" value="Unassembled WGS sequence"/>
</dbReference>
<reference evidence="12 13" key="1">
    <citation type="submission" date="2015-02" db="EMBL/GenBank/DDBJ databases">
        <title>Draft genome sequence of Aspergillus parasiticus SU-1.</title>
        <authorList>
            <person name="Yu J."/>
            <person name="Fedorova N."/>
            <person name="Yin Y."/>
            <person name="Losada L."/>
            <person name="Zafar N."/>
            <person name="Taujale R."/>
            <person name="Ehrlich K.C."/>
            <person name="Bhatnagar D."/>
            <person name="Cleveland T.E."/>
            <person name="Bennett J.W."/>
            <person name="Nierman W.C."/>
        </authorList>
    </citation>
    <scope>NUCLEOTIDE SEQUENCE [LARGE SCALE GENOMIC DNA]</scope>
    <source>
        <strain evidence="13">ATCC 56775 / NRRL 5862 / SRRC 143 / SU-1</strain>
    </source>
</reference>
<keyword evidence="6" id="KW-0547">Nucleotide-binding</keyword>
<dbReference type="PROSITE" id="PS50294">
    <property type="entry name" value="WD_REPEATS_REGION"/>
    <property type="match status" value="3"/>
</dbReference>
<dbReference type="GO" id="GO:0043130">
    <property type="term" value="F:ubiquitin binding"/>
    <property type="evidence" value="ECO:0007669"/>
    <property type="project" value="TreeGrafter"/>
</dbReference>
<dbReference type="InterPro" id="IPR014729">
    <property type="entry name" value="Rossmann-like_a/b/a_fold"/>
</dbReference>
<feature type="region of interest" description="Disordered" evidence="10">
    <location>
        <begin position="631"/>
        <end position="757"/>
    </location>
</feature>
<organism evidence="12 13">
    <name type="scientific">Aspergillus parasiticus (strain ATCC 56775 / NRRL 5862 / SRRC 143 / SU-1)</name>
    <dbReference type="NCBI Taxonomy" id="1403190"/>
    <lineage>
        <taxon>Eukaryota</taxon>
        <taxon>Fungi</taxon>
        <taxon>Dikarya</taxon>
        <taxon>Ascomycota</taxon>
        <taxon>Pezizomycotina</taxon>
        <taxon>Eurotiomycetes</taxon>
        <taxon>Eurotiomycetidae</taxon>
        <taxon>Eurotiales</taxon>
        <taxon>Aspergillaceae</taxon>
        <taxon>Aspergillus</taxon>
        <taxon>Aspergillus subgen. Circumdati</taxon>
    </lineage>
</organism>
<evidence type="ECO:0000256" key="5">
    <source>
        <dbReference type="ARBA" id="ARBA00022737"/>
    </source>
</evidence>
<dbReference type="CDD" id="cd01992">
    <property type="entry name" value="TilS_N"/>
    <property type="match status" value="1"/>
</dbReference>
<feature type="compositionally biased region" description="Polar residues" evidence="10">
    <location>
        <begin position="396"/>
        <end position="408"/>
    </location>
</feature>
<protein>
    <recommendedName>
        <fullName evidence="1">tRNA(Ile)-lysidine synthetase</fullName>
        <ecNumber evidence="1">6.3.4.19</ecNumber>
    </recommendedName>
</protein>
<dbReference type="STRING" id="1403190.A0A0F0IL04"/>
<dbReference type="InterPro" id="IPR001680">
    <property type="entry name" value="WD40_rpt"/>
</dbReference>
<name>A0A0F0IL04_ASPPU</name>
<dbReference type="Gene3D" id="3.40.50.620">
    <property type="entry name" value="HUPs"/>
    <property type="match status" value="1"/>
</dbReference>
<dbReference type="InterPro" id="IPR036322">
    <property type="entry name" value="WD40_repeat_dom_sf"/>
</dbReference>
<feature type="region of interest" description="Disordered" evidence="10">
    <location>
        <begin position="390"/>
        <end position="410"/>
    </location>
</feature>
<dbReference type="Pfam" id="PF01171">
    <property type="entry name" value="ATP_bind_3"/>
    <property type="match status" value="1"/>
</dbReference>
<dbReference type="HAMAP" id="MF_01161">
    <property type="entry name" value="tRNA_Ile_lys_synt"/>
    <property type="match status" value="1"/>
</dbReference>
<dbReference type="GO" id="GO:0008033">
    <property type="term" value="P:tRNA processing"/>
    <property type="evidence" value="ECO:0007669"/>
    <property type="project" value="UniProtKB-KW"/>
</dbReference>
<dbReference type="InterPro" id="IPR019775">
    <property type="entry name" value="WD40_repeat_CS"/>
</dbReference>
<feature type="compositionally biased region" description="Polar residues" evidence="10">
    <location>
        <begin position="654"/>
        <end position="665"/>
    </location>
</feature>
<keyword evidence="3" id="KW-0436">Ligase</keyword>
<evidence type="ECO:0000256" key="2">
    <source>
        <dbReference type="ARBA" id="ARBA00022574"/>
    </source>
</evidence>
<dbReference type="GO" id="GO:0032267">
    <property type="term" value="F:tRNA(Ile)-lysidine synthase activity"/>
    <property type="evidence" value="ECO:0007669"/>
    <property type="project" value="UniProtKB-EC"/>
</dbReference>
<dbReference type="PROSITE" id="PS50082">
    <property type="entry name" value="WD_REPEATS_2"/>
    <property type="match status" value="4"/>
</dbReference>
<dbReference type="InterPro" id="IPR015943">
    <property type="entry name" value="WD40/YVTN_repeat-like_dom_sf"/>
</dbReference>
<dbReference type="FunFam" id="2.130.10.10:FF:001614">
    <property type="entry name" value="WD repeat protein"/>
    <property type="match status" value="1"/>
</dbReference>
<sequence length="1669" mass="183338">MARKLSHQRITYVLPLPDAPGGHRLGVNGLEIDPDNSILYSAGRDGVICSWDLNLSLKSSSPPTLGASKPAPTTFRNQVQAHSHWINDIVLTKNNSALVSASSDTTVRLWRPHSECTEVSDPIGKHADYVKALATPGSHASWVASGGLDHKVYLWDLNGGGEVLNIDACGGDSTAKGSVYALGAVSSVIASGGPESVVRVWDPKSGKLITKFVGHTDNIRDILVNRDGDTIMTASSDQTVKIWSLTAGRCMHTLTMHNDSVWSLYSNHPQLSVFYSSDRSGLVAKTDTRYSADIEQGLCVATLQEHDGVVNVVAAGDYIWTATPKSSINRWNDVDTTADIEPPSSRERETASGTETATTEKTKTAENRSKKIPYDSVLLLSNTSTFPKARVPETAQPHSNANAQSPSSEIEDDLGLTLPVHTLPDDTIEGQHGLIKYFFLNDRKRTLTQDSAGDVVLWDLLKCVPIQSYGKRHIDDVASELNTTESIAHWCTIDIRTGRLSVILEPGRCFDAEVYADEAELSDYSQIRDDQRINLGKWILRWLFAPLIEEELKRDSEYRSAALAKAEEIAKLNMSNTSAPMDIPFADGSRNLATSFDPSISSLRPGYESIGSPSTPGFGIGFANSPGSFATPTLNPNASNNSHLGTSPGEFSDYLTSHPTADMTRSSLSDKSSDYLSSPRTYGLPPLDTDKALPTPGEPTQTALPQSPMEPDKEERKKGSSLFGKKFRMDFPKKLGRTSSEVKPQIQEEKVEESDKSSVKEEKVFENNLGGFIERIRSEYDEHLSAHPGQELTPAFAPSQENETPALNIPDRVAVLIQEETGETAVASDLYRGSVGSIREEIDKLEKSIPLWLSDLLLKNQVPFKEPVKIAFTLKPYDDLLPPVVKPEVNVANGNTTNNRLNANRMLRAKKILAYVAERIDPPNPDEPEENAMKPEEYLELYCHKVLIPPNMTLATIRTHIWRSSGDMVLHYKANGKKEIRMPCPGQEDERGNQNAGAGSHPPAEAGGMPQGEGGSAPPGSIHSQTASGAAHSVNIHMNVKDCFLTGEIASKSMAASSIRRHTATQALSASQSLESFQRVWLGSRLSRPFPRRLGLAVSGGADSMALAYLSKQWERSRPNNISVTAFVVDHKAREESTREANTVSQWLQDIGIKSEILELTWPESTKSPSKVTAFETHARRLRFQALGKACRDRQIEALLMGHHQDDTVETTLWRLCTGAKGAGLAGIPEVTRIPECHGIYGVSESGSSYTIPSRPQPSSAQARNDTTVSTGGILICRPLLPYPKSSLLATCHENNIPYVSDPTNFDPTLTPRNAIRSLLAENKLPKALQGPSILSLINSSQSLLRNSTSLSNTLLTSCKINHLNLPAGTITLTFPSSPIDPISFLNTVPNNNKTKGKETQRTHQIKCFTLRRITDLLAPFPENHFPLRSYESFTDLVFPTPDQPVPQKRKPFTLGGVMFQPVKTKGDQGTPSTEADQSVQGGNTWILSRQPFMRNRLPSLRVEVPVSGLSVGYTSWMLWDNRFWVRFGFTPEQGSCGAGVEVAEDTPKGEVISLLVRPFQPSDLQVIRRVVDERGGRSEKKKKKMDPALVGFMDRLGQEAPGQTRFTLPMVVIEKGSCGLEYDLPVGLPTLDLWFPGMWDSLQMPGKLRWEWMYKMIDNEPLKLMGWL</sequence>